<dbReference type="SUPFAM" id="SSF50494">
    <property type="entry name" value="Trypsin-like serine proteases"/>
    <property type="match status" value="1"/>
</dbReference>
<dbReference type="Pfam" id="PF13365">
    <property type="entry name" value="Trypsin_2"/>
    <property type="match status" value="1"/>
</dbReference>
<dbReference type="EMBL" id="CP042914">
    <property type="protein sequence ID" value="QEG38744.1"/>
    <property type="molecule type" value="Genomic_DNA"/>
</dbReference>
<dbReference type="PANTHER" id="PTHR43019">
    <property type="entry name" value="SERINE ENDOPROTEASE DEGS"/>
    <property type="match status" value="1"/>
</dbReference>
<dbReference type="InterPro" id="IPR009003">
    <property type="entry name" value="Peptidase_S1_PA"/>
</dbReference>
<dbReference type="AlphaFoldDB" id="A0A5B9QIM4"/>
<dbReference type="OrthoDB" id="290751at2"/>
<dbReference type="GO" id="GO:0004252">
    <property type="term" value="F:serine-type endopeptidase activity"/>
    <property type="evidence" value="ECO:0007669"/>
    <property type="project" value="InterPro"/>
</dbReference>
<dbReference type="Gene3D" id="2.40.10.120">
    <property type="match status" value="1"/>
</dbReference>
<dbReference type="KEGG" id="rul:UC8_07020"/>
<keyword evidence="1" id="KW-0732">Signal</keyword>
<feature type="chain" id="PRO_5022797422" evidence="1">
    <location>
        <begin position="31"/>
        <end position="402"/>
    </location>
</feature>
<dbReference type="PANTHER" id="PTHR43019:SF62">
    <property type="entry name" value="SERINE ENDOPROTEASE DEGS"/>
    <property type="match status" value="1"/>
</dbReference>
<organism evidence="2 3">
    <name type="scientific">Roseimaritima ulvae</name>
    <dbReference type="NCBI Taxonomy" id="980254"/>
    <lineage>
        <taxon>Bacteria</taxon>
        <taxon>Pseudomonadati</taxon>
        <taxon>Planctomycetota</taxon>
        <taxon>Planctomycetia</taxon>
        <taxon>Pirellulales</taxon>
        <taxon>Pirellulaceae</taxon>
        <taxon>Roseimaritima</taxon>
    </lineage>
</organism>
<name>A0A5B9QIM4_9BACT</name>
<evidence type="ECO:0000313" key="2">
    <source>
        <dbReference type="EMBL" id="QEG38744.1"/>
    </source>
</evidence>
<accession>A0A5B9QIM4</accession>
<dbReference type="RefSeq" id="WP_084428331.1">
    <property type="nucleotide sequence ID" value="NZ_CP042914.1"/>
</dbReference>
<reference evidence="2 3" key="1">
    <citation type="submission" date="2019-08" db="EMBL/GenBank/DDBJ databases">
        <title>Deep-cultivation of Planctomycetes and their phenomic and genomic characterization uncovers novel biology.</title>
        <authorList>
            <person name="Wiegand S."/>
            <person name="Jogler M."/>
            <person name="Boedeker C."/>
            <person name="Pinto D."/>
            <person name="Vollmers J."/>
            <person name="Rivas-Marin E."/>
            <person name="Kohn T."/>
            <person name="Peeters S.H."/>
            <person name="Heuer A."/>
            <person name="Rast P."/>
            <person name="Oberbeckmann S."/>
            <person name="Bunk B."/>
            <person name="Jeske O."/>
            <person name="Meyerdierks A."/>
            <person name="Storesund J.E."/>
            <person name="Kallscheuer N."/>
            <person name="Luecker S."/>
            <person name="Lage O.M."/>
            <person name="Pohl T."/>
            <person name="Merkel B.J."/>
            <person name="Hornburger P."/>
            <person name="Mueller R.-W."/>
            <person name="Bruemmer F."/>
            <person name="Labrenz M."/>
            <person name="Spormann A.M."/>
            <person name="Op den Camp H."/>
            <person name="Overmann J."/>
            <person name="Amann R."/>
            <person name="Jetten M.S.M."/>
            <person name="Mascher T."/>
            <person name="Medema M.H."/>
            <person name="Devos D.P."/>
            <person name="Kaster A.-K."/>
            <person name="Ovreas L."/>
            <person name="Rohde M."/>
            <person name="Galperin M.Y."/>
            <person name="Jogler C."/>
        </authorList>
    </citation>
    <scope>NUCLEOTIDE SEQUENCE [LARGE SCALE GENOMIC DNA]</scope>
    <source>
        <strain evidence="2 3">UC8</strain>
    </source>
</reference>
<proteinExistence type="predicted"/>
<dbReference type="InterPro" id="IPR001940">
    <property type="entry name" value="Peptidase_S1C"/>
</dbReference>
<evidence type="ECO:0000313" key="3">
    <source>
        <dbReference type="Proteomes" id="UP000325286"/>
    </source>
</evidence>
<dbReference type="GO" id="GO:0006508">
    <property type="term" value="P:proteolysis"/>
    <property type="evidence" value="ECO:0007669"/>
    <property type="project" value="UniProtKB-KW"/>
</dbReference>
<keyword evidence="2" id="KW-0378">Hydrolase</keyword>
<gene>
    <name evidence="2" type="primary">hhoB</name>
    <name evidence="2" type="ORF">UC8_07020</name>
</gene>
<protein>
    <submittedName>
        <fullName evidence="2">Serine protease HhoB</fullName>
    </submittedName>
</protein>
<sequence length="402" mass="44289" precursor="true">MSPKRYPPLSRCLVLMMLFGAIQCLSITNARGDVQTYRRTLKSTTWVLSKNSEGTSSGTGVLIDAEKRLVITNAHVVGDSRNAVIFFPAMKNDSPIVERSHYLQNVRKIGIRGRVLAVDRKRDLALVELDKVPAGAEALPMVEKSVSPGEIVESIGNPGATDALWVYTSGTVRSVYRKQFRTGGGEHDFRVVETQSPINSGDSGGPVVNSQGELVAISQAIAPKARLVSYCVDVSEIRDFLASPWKKAPLPVTEILDNAELKYSKDASGHYKVDLPIDVEDSEEKVTHEVLITKDVEYYERADVRKVWSLAHIQDNAPSQETTIRLLQQSARTKLGGWTVEKTGDNRFVIVYVAKIDATATPAAVKSTMEYVAKLTRSMNKELNPAVETQDASDTLRDWLAD</sequence>
<dbReference type="Proteomes" id="UP000325286">
    <property type="component" value="Chromosome"/>
</dbReference>
<feature type="signal peptide" evidence="1">
    <location>
        <begin position="1"/>
        <end position="30"/>
    </location>
</feature>
<keyword evidence="3" id="KW-1185">Reference proteome</keyword>
<dbReference type="PRINTS" id="PR00834">
    <property type="entry name" value="PROTEASES2C"/>
</dbReference>
<evidence type="ECO:0000256" key="1">
    <source>
        <dbReference type="SAM" id="SignalP"/>
    </source>
</evidence>
<keyword evidence="2" id="KW-0645">Protease</keyword>